<name>A0A0A9A2F1_ARUDO</name>
<proteinExistence type="predicted"/>
<reference evidence="1" key="2">
    <citation type="journal article" date="2015" name="Data Brief">
        <title>Shoot transcriptome of the giant reed, Arundo donax.</title>
        <authorList>
            <person name="Barrero R.A."/>
            <person name="Guerrero F.D."/>
            <person name="Moolhuijzen P."/>
            <person name="Goolsby J.A."/>
            <person name="Tidwell J."/>
            <person name="Bellgard S.E."/>
            <person name="Bellgard M.I."/>
        </authorList>
    </citation>
    <scope>NUCLEOTIDE SEQUENCE</scope>
    <source>
        <tissue evidence="1">Shoot tissue taken approximately 20 cm above the soil surface</tissue>
    </source>
</reference>
<accession>A0A0A9A2F1</accession>
<sequence length="53" mass="6011">MRFTGFISQETKPGISLLLFQKKKIAQSIFSPLDANPTNKIHLPILYYAFGLL</sequence>
<evidence type="ECO:0000313" key="1">
    <source>
        <dbReference type="EMBL" id="JAD41232.1"/>
    </source>
</evidence>
<protein>
    <submittedName>
        <fullName evidence="1">Uncharacterized protein</fullName>
    </submittedName>
</protein>
<dbReference type="AlphaFoldDB" id="A0A0A9A2F1"/>
<reference evidence="1" key="1">
    <citation type="submission" date="2014-09" db="EMBL/GenBank/DDBJ databases">
        <authorList>
            <person name="Magalhaes I.L.F."/>
            <person name="Oliveira U."/>
            <person name="Santos F.R."/>
            <person name="Vidigal T.H.D.A."/>
            <person name="Brescovit A.D."/>
            <person name="Santos A.J."/>
        </authorList>
    </citation>
    <scope>NUCLEOTIDE SEQUENCE</scope>
    <source>
        <tissue evidence="1">Shoot tissue taken approximately 20 cm above the soil surface</tissue>
    </source>
</reference>
<organism evidence="1">
    <name type="scientific">Arundo donax</name>
    <name type="common">Giant reed</name>
    <name type="synonym">Donax arundinaceus</name>
    <dbReference type="NCBI Taxonomy" id="35708"/>
    <lineage>
        <taxon>Eukaryota</taxon>
        <taxon>Viridiplantae</taxon>
        <taxon>Streptophyta</taxon>
        <taxon>Embryophyta</taxon>
        <taxon>Tracheophyta</taxon>
        <taxon>Spermatophyta</taxon>
        <taxon>Magnoliopsida</taxon>
        <taxon>Liliopsida</taxon>
        <taxon>Poales</taxon>
        <taxon>Poaceae</taxon>
        <taxon>PACMAD clade</taxon>
        <taxon>Arundinoideae</taxon>
        <taxon>Arundineae</taxon>
        <taxon>Arundo</taxon>
    </lineage>
</organism>
<dbReference type="EMBL" id="GBRH01256663">
    <property type="protein sequence ID" value="JAD41232.1"/>
    <property type="molecule type" value="Transcribed_RNA"/>
</dbReference>